<dbReference type="AlphaFoldDB" id="A0A9X5CSC1"/>
<evidence type="ECO:0000313" key="10">
    <source>
        <dbReference type="Proteomes" id="UP000471745"/>
    </source>
</evidence>
<dbReference type="Gene3D" id="3.30.230.10">
    <property type="match status" value="1"/>
</dbReference>
<dbReference type="InterPro" id="IPR005517">
    <property type="entry name" value="Transl_elong_EFG/EF2_IV"/>
</dbReference>
<dbReference type="InterPro" id="IPR047872">
    <property type="entry name" value="EFG_IV"/>
</dbReference>
<comment type="caution">
    <text evidence="9">The sequence shown here is derived from an EMBL/GenBank/DDBJ whole genome shotgun (WGS) entry which is preliminary data.</text>
</comment>
<dbReference type="GO" id="GO:0005525">
    <property type="term" value="F:GTP binding"/>
    <property type="evidence" value="ECO:0007669"/>
    <property type="project" value="UniProtKB-KW"/>
</dbReference>
<evidence type="ECO:0000256" key="3">
    <source>
        <dbReference type="ARBA" id="ARBA00022917"/>
    </source>
</evidence>
<dbReference type="PANTHER" id="PTHR43261:SF1">
    <property type="entry name" value="RIBOSOME-RELEASING FACTOR 2, MITOCHONDRIAL"/>
    <property type="match status" value="1"/>
</dbReference>
<evidence type="ECO:0000256" key="2">
    <source>
        <dbReference type="ARBA" id="ARBA00022768"/>
    </source>
</evidence>
<feature type="region of interest" description="Disordered" evidence="6">
    <location>
        <begin position="278"/>
        <end position="299"/>
    </location>
</feature>
<dbReference type="InterPro" id="IPR020568">
    <property type="entry name" value="Ribosomal_Su5_D2-typ_SF"/>
</dbReference>
<dbReference type="CDD" id="cd03713">
    <property type="entry name" value="EFG_mtEFG_C"/>
    <property type="match status" value="1"/>
</dbReference>
<dbReference type="FunFam" id="3.30.70.870:FF:000001">
    <property type="entry name" value="Elongation factor G"/>
    <property type="match status" value="1"/>
</dbReference>
<dbReference type="Gene3D" id="3.30.70.240">
    <property type="match status" value="1"/>
</dbReference>
<proteinExistence type="predicted"/>
<keyword evidence="1" id="KW-0547">Nucleotide-binding</keyword>
<evidence type="ECO:0000256" key="1">
    <source>
        <dbReference type="ARBA" id="ARBA00022741"/>
    </source>
</evidence>
<evidence type="ECO:0000313" key="9">
    <source>
        <dbReference type="EMBL" id="NEC53655.1"/>
    </source>
</evidence>
<dbReference type="InterPro" id="IPR014721">
    <property type="entry name" value="Ribsml_uS5_D2-typ_fold_subgr"/>
</dbReference>
<keyword evidence="10" id="KW-1185">Reference proteome</keyword>
<protein>
    <submittedName>
        <fullName evidence="9">Elongation factor G</fullName>
    </submittedName>
</protein>
<dbReference type="GO" id="GO:0003746">
    <property type="term" value="F:translation elongation factor activity"/>
    <property type="evidence" value="ECO:0007669"/>
    <property type="project" value="UniProtKB-KW"/>
</dbReference>
<comment type="function">
    <text evidence="5">Catalyzes the GTP-dependent ribosomal translocation step during translation elongation. During this step, the ribosome changes from the pre-translocational (PRE) to the post-translocational (POST) state as the newly formed A-site-bound peptidyl-tRNA and P-site-bound deacylated tRNA move to the P and E sites, respectively. Catalyzes the coordinated movement of the two tRNA molecules, the mRNA and conformational changes in the ribosome.</text>
</comment>
<dbReference type="SMART" id="SM00889">
    <property type="entry name" value="EFG_IV"/>
    <property type="match status" value="1"/>
</dbReference>
<dbReference type="InterPro" id="IPR009022">
    <property type="entry name" value="EFG_III"/>
</dbReference>
<feature type="domain" description="Elongation factor EFG" evidence="7">
    <location>
        <begin position="213"/>
        <end position="298"/>
    </location>
</feature>
<sequence length="299" mass="31398">LCAPDAPLLLEPPGTAEPVVSVAVEAGRSTDTGRLASALARLAEEDPSLVVRTDAETGQTVLSGMGELHLEVAVERIRRDHGLGVNVGRPRVSYRETVGRGVSGFVHRHVKQDGGAGQFAHVVLDVEPLDDPERGFEFRSTVVGGRVQQEYVRAVEAGCRDALAEGPLGGHPVTGLRVTLTDGSTHVKDSSDTAFRTAGRFGLRDALRACAMVLLEPVAEVTVTVPQEAVGLVLGDLAARRGRVSGSVARAGASVVTATVPLAELFGYATRLRSRTQGRGTFTTRPTGYAPAPAEVTVR</sequence>
<gene>
    <name evidence="9" type="primary">fusA</name>
    <name evidence="9" type="ORF">G3I18_34665</name>
</gene>
<feature type="non-terminal residue" evidence="9">
    <location>
        <position position="1"/>
    </location>
</feature>
<keyword evidence="4" id="KW-0342">GTP-binding</keyword>
<name>A0A9X5CSC1_9ACTN</name>
<feature type="domain" description="Translation elongation factor EFG/EF2" evidence="8">
    <location>
        <begin position="91"/>
        <end position="211"/>
    </location>
</feature>
<evidence type="ECO:0000259" key="7">
    <source>
        <dbReference type="SMART" id="SM00838"/>
    </source>
</evidence>
<dbReference type="InterPro" id="IPR041095">
    <property type="entry name" value="EFG_II"/>
</dbReference>
<accession>A0A9X5CSC1</accession>
<dbReference type="Pfam" id="PF00679">
    <property type="entry name" value="EFG_C"/>
    <property type="match status" value="1"/>
</dbReference>
<dbReference type="FunFam" id="3.30.70.240:FF:000019">
    <property type="entry name" value="Elongation factor G"/>
    <property type="match status" value="1"/>
</dbReference>
<evidence type="ECO:0000256" key="4">
    <source>
        <dbReference type="ARBA" id="ARBA00023134"/>
    </source>
</evidence>
<dbReference type="PANTHER" id="PTHR43261">
    <property type="entry name" value="TRANSLATION ELONGATION FACTOR G-RELATED"/>
    <property type="match status" value="1"/>
</dbReference>
<dbReference type="GO" id="GO:0032790">
    <property type="term" value="P:ribosome disassembly"/>
    <property type="evidence" value="ECO:0007669"/>
    <property type="project" value="TreeGrafter"/>
</dbReference>
<keyword evidence="3" id="KW-0648">Protein biosynthesis</keyword>
<organism evidence="9 10">
    <name type="scientific">Actinospica acidiphila</name>
    <dbReference type="NCBI Taxonomy" id="304899"/>
    <lineage>
        <taxon>Bacteria</taxon>
        <taxon>Bacillati</taxon>
        <taxon>Actinomycetota</taxon>
        <taxon>Actinomycetes</taxon>
        <taxon>Catenulisporales</taxon>
        <taxon>Actinospicaceae</taxon>
        <taxon>Actinospica</taxon>
    </lineage>
</organism>
<dbReference type="Proteomes" id="UP000471745">
    <property type="component" value="Unassembled WGS sequence"/>
</dbReference>
<evidence type="ECO:0000256" key="6">
    <source>
        <dbReference type="SAM" id="MobiDB-lite"/>
    </source>
</evidence>
<dbReference type="Pfam" id="PF14492">
    <property type="entry name" value="EFG_III"/>
    <property type="match status" value="1"/>
</dbReference>
<evidence type="ECO:0000259" key="8">
    <source>
        <dbReference type="SMART" id="SM00889"/>
    </source>
</evidence>
<dbReference type="SUPFAM" id="SSF54211">
    <property type="entry name" value="Ribosomal protein S5 domain 2-like"/>
    <property type="match status" value="1"/>
</dbReference>
<dbReference type="SUPFAM" id="SSF54980">
    <property type="entry name" value="EF-G C-terminal domain-like"/>
    <property type="match status" value="2"/>
</dbReference>
<evidence type="ECO:0000256" key="5">
    <source>
        <dbReference type="ARBA" id="ARBA00024731"/>
    </source>
</evidence>
<dbReference type="InterPro" id="IPR035647">
    <property type="entry name" value="EFG_III/V"/>
</dbReference>
<dbReference type="Gene3D" id="3.30.70.870">
    <property type="entry name" value="Elongation Factor G (Translational Gtpase), domain 3"/>
    <property type="match status" value="1"/>
</dbReference>
<keyword evidence="2 9" id="KW-0251">Elongation factor</keyword>
<dbReference type="InterPro" id="IPR000640">
    <property type="entry name" value="EFG_V-like"/>
</dbReference>
<dbReference type="EMBL" id="JAAGNA010001206">
    <property type="protein sequence ID" value="NEC53655.1"/>
    <property type="molecule type" value="Genomic_DNA"/>
</dbReference>
<dbReference type="SMART" id="SM00838">
    <property type="entry name" value="EFG_C"/>
    <property type="match status" value="1"/>
</dbReference>
<reference evidence="9 10" key="1">
    <citation type="submission" date="2020-01" db="EMBL/GenBank/DDBJ databases">
        <title>Insect and environment-associated Actinomycetes.</title>
        <authorList>
            <person name="Currrie C."/>
            <person name="Chevrette M."/>
            <person name="Carlson C."/>
            <person name="Stubbendieck R."/>
            <person name="Wendt-Pienkowski E."/>
        </authorList>
    </citation>
    <scope>NUCLEOTIDE SEQUENCE [LARGE SCALE GENOMIC DNA]</scope>
    <source>
        <strain evidence="9 10">SID8189</strain>
    </source>
</reference>
<dbReference type="InterPro" id="IPR035649">
    <property type="entry name" value="EFG_V"/>
</dbReference>
<dbReference type="Pfam" id="PF03764">
    <property type="entry name" value="EFG_IV"/>
    <property type="match status" value="1"/>
</dbReference>
<dbReference type="CDD" id="cd01434">
    <property type="entry name" value="EFG_mtEFG1_IV"/>
    <property type="match status" value="1"/>
</dbReference>
<dbReference type="CDD" id="cd16262">
    <property type="entry name" value="EFG_III"/>
    <property type="match status" value="1"/>
</dbReference>